<dbReference type="PANTHER" id="PTHR36925:SF1">
    <property type="entry name" value="COBALT-PRECORRIN-6A REDUCTASE"/>
    <property type="match status" value="1"/>
</dbReference>
<comment type="pathway">
    <text evidence="1">Cofactor biosynthesis; adenosylcobalamin biosynthesis.</text>
</comment>
<proteinExistence type="predicted"/>
<reference evidence="5" key="1">
    <citation type="submission" date="2016-10" db="EMBL/GenBank/DDBJ databases">
        <authorList>
            <person name="Varghese N."/>
            <person name="Submissions S."/>
        </authorList>
    </citation>
    <scope>NUCLEOTIDE SEQUENCE [LARGE SCALE GENOMIC DNA]</scope>
    <source>
        <strain evidence="5">DSM 16477</strain>
    </source>
</reference>
<dbReference type="EMBL" id="FNBP01000004">
    <property type="protein sequence ID" value="SDF97602.1"/>
    <property type="molecule type" value="Genomic_DNA"/>
</dbReference>
<dbReference type="Proteomes" id="UP000199399">
    <property type="component" value="Unassembled WGS sequence"/>
</dbReference>
<keyword evidence="2" id="KW-0169">Cobalamin biosynthesis</keyword>
<name>A0A1G7QGI5_9RHOB</name>
<dbReference type="PROSITE" id="PS51014">
    <property type="entry name" value="COBK_CBIJ"/>
    <property type="match status" value="1"/>
</dbReference>
<dbReference type="GO" id="GO:0009236">
    <property type="term" value="P:cobalamin biosynthetic process"/>
    <property type="evidence" value="ECO:0007669"/>
    <property type="project" value="UniProtKB-UniPathway"/>
</dbReference>
<protein>
    <submittedName>
        <fullName evidence="4">Precorrin-6A reductase</fullName>
    </submittedName>
</protein>
<evidence type="ECO:0000256" key="3">
    <source>
        <dbReference type="ARBA" id="ARBA00023002"/>
    </source>
</evidence>
<dbReference type="STRING" id="218672.SAMN04489759_10461"/>
<organism evidence="4 5">
    <name type="scientific">Sulfitobacter delicatus</name>
    <dbReference type="NCBI Taxonomy" id="218672"/>
    <lineage>
        <taxon>Bacteria</taxon>
        <taxon>Pseudomonadati</taxon>
        <taxon>Pseudomonadota</taxon>
        <taxon>Alphaproteobacteria</taxon>
        <taxon>Rhodobacterales</taxon>
        <taxon>Roseobacteraceae</taxon>
        <taxon>Sulfitobacter</taxon>
    </lineage>
</organism>
<evidence type="ECO:0000256" key="2">
    <source>
        <dbReference type="ARBA" id="ARBA00022573"/>
    </source>
</evidence>
<sequence>MIVPMTTRSRSSPKLLLLAGSAEARQLAERLLGEGFDLSAWLTEPPRGDTPMLVSYALRDPSDKDALRRDMAGFDAVLDCSHGFDALLSHAGYAAASELGLRFVSFERPAWPIDNPLLQAAPDVASAARSIQQGARVFAATGWPSLADFTPFRGSRLMLRQTSGHDRPAPYDFVDLIFDTPPFTVEGEMALFRDLAVDLLICRNLGGEGSRPKVDAALALGIPVVLIDRPPLPQNTPRLSDLDAIFDWVRNL</sequence>
<dbReference type="PANTHER" id="PTHR36925">
    <property type="entry name" value="COBALT-PRECORRIN-6A REDUCTASE"/>
    <property type="match status" value="1"/>
</dbReference>
<evidence type="ECO:0000256" key="1">
    <source>
        <dbReference type="ARBA" id="ARBA00004953"/>
    </source>
</evidence>
<dbReference type="InterPro" id="IPR003723">
    <property type="entry name" value="Precorrin-6x_reduct"/>
</dbReference>
<dbReference type="Pfam" id="PF02571">
    <property type="entry name" value="CbiJ"/>
    <property type="match status" value="1"/>
</dbReference>
<evidence type="ECO:0000313" key="5">
    <source>
        <dbReference type="Proteomes" id="UP000199399"/>
    </source>
</evidence>
<keyword evidence="5" id="KW-1185">Reference proteome</keyword>
<accession>A0A1G7QGI5</accession>
<dbReference type="AlphaFoldDB" id="A0A1G7QGI5"/>
<evidence type="ECO:0000313" key="4">
    <source>
        <dbReference type="EMBL" id="SDF97602.1"/>
    </source>
</evidence>
<dbReference type="UniPathway" id="UPA00148"/>
<gene>
    <name evidence="4" type="ORF">SAMN04489759_10461</name>
</gene>
<keyword evidence="3" id="KW-0560">Oxidoreductase</keyword>
<dbReference type="OrthoDB" id="5183775at2"/>
<dbReference type="GO" id="GO:0016994">
    <property type="term" value="F:precorrin-6A reductase activity"/>
    <property type="evidence" value="ECO:0007669"/>
    <property type="project" value="InterPro"/>
</dbReference>